<evidence type="ECO:0000313" key="3">
    <source>
        <dbReference type="Proteomes" id="UP000807504"/>
    </source>
</evidence>
<proteinExistence type="predicted"/>
<feature type="region of interest" description="Disordered" evidence="1">
    <location>
        <begin position="30"/>
        <end position="72"/>
    </location>
</feature>
<organism evidence="2 3">
    <name type="scientific">Argiope bruennichi</name>
    <name type="common">Wasp spider</name>
    <name type="synonym">Aranea bruennichi</name>
    <dbReference type="NCBI Taxonomy" id="94029"/>
    <lineage>
        <taxon>Eukaryota</taxon>
        <taxon>Metazoa</taxon>
        <taxon>Ecdysozoa</taxon>
        <taxon>Arthropoda</taxon>
        <taxon>Chelicerata</taxon>
        <taxon>Arachnida</taxon>
        <taxon>Araneae</taxon>
        <taxon>Araneomorphae</taxon>
        <taxon>Entelegynae</taxon>
        <taxon>Araneoidea</taxon>
        <taxon>Araneidae</taxon>
        <taxon>Argiope</taxon>
    </lineage>
</organism>
<comment type="caution">
    <text evidence="2">The sequence shown here is derived from an EMBL/GenBank/DDBJ whole genome shotgun (WGS) entry which is preliminary data.</text>
</comment>
<feature type="compositionally biased region" description="Basic and acidic residues" evidence="1">
    <location>
        <begin position="30"/>
        <end position="53"/>
    </location>
</feature>
<dbReference type="EMBL" id="JABXBU010002231">
    <property type="protein sequence ID" value="KAF8763109.1"/>
    <property type="molecule type" value="Genomic_DNA"/>
</dbReference>
<accession>A0A8T0DYU8</accession>
<evidence type="ECO:0000313" key="2">
    <source>
        <dbReference type="EMBL" id="KAF8763109.1"/>
    </source>
</evidence>
<protein>
    <submittedName>
        <fullName evidence="2">Uncharacterized protein</fullName>
    </submittedName>
</protein>
<evidence type="ECO:0000256" key="1">
    <source>
        <dbReference type="SAM" id="MobiDB-lite"/>
    </source>
</evidence>
<reference evidence="2" key="1">
    <citation type="journal article" date="2020" name="bioRxiv">
        <title>Chromosome-level reference genome of the European wasp spider Argiope bruennichi: a resource for studies on range expansion and evolutionary adaptation.</title>
        <authorList>
            <person name="Sheffer M.M."/>
            <person name="Hoppe A."/>
            <person name="Krehenwinkel H."/>
            <person name="Uhl G."/>
            <person name="Kuss A.W."/>
            <person name="Jensen L."/>
            <person name="Jensen C."/>
            <person name="Gillespie R.G."/>
            <person name="Hoff K.J."/>
            <person name="Prost S."/>
        </authorList>
    </citation>
    <scope>NUCLEOTIDE SEQUENCE</scope>
</reference>
<feature type="compositionally biased region" description="Basic and acidic residues" evidence="1">
    <location>
        <begin position="60"/>
        <end position="71"/>
    </location>
</feature>
<keyword evidence="3" id="KW-1185">Reference proteome</keyword>
<dbReference type="AlphaFoldDB" id="A0A8T0DYU8"/>
<reference evidence="2" key="2">
    <citation type="submission" date="2020-06" db="EMBL/GenBank/DDBJ databases">
        <authorList>
            <person name="Sheffer M."/>
        </authorList>
    </citation>
    <scope>NUCLEOTIDE SEQUENCE</scope>
</reference>
<sequence length="148" mass="17385">MDEAKQYHTDIKVFYKKDFRHEFQHYVERRPRFDRQKERDKVKDDKKDKHFDDTSSSEVDEGKLGHLRQKDEDSEVSVKLVLRKTLGKTTLSREELETSIIEIESVLGSCPFSYVLSDFQETVPLTQTHLLLGRKVNSLPPARLNIGY</sequence>
<gene>
    <name evidence="2" type="ORF">HNY73_021324</name>
</gene>
<name>A0A8T0DYU8_ARGBR</name>
<dbReference type="Proteomes" id="UP000807504">
    <property type="component" value="Unassembled WGS sequence"/>
</dbReference>